<accession>F4NZC5</accession>
<reference evidence="4 5" key="1">
    <citation type="submission" date="2009-12" db="EMBL/GenBank/DDBJ databases">
        <title>The draft genome of Batrachochytrium dendrobatidis.</title>
        <authorList>
            <consortium name="US DOE Joint Genome Institute (JGI-PGF)"/>
            <person name="Kuo A."/>
            <person name="Salamov A."/>
            <person name="Schmutz J."/>
            <person name="Lucas S."/>
            <person name="Pitluck S."/>
            <person name="Rosenblum E."/>
            <person name="Stajich J."/>
            <person name="Eisen M."/>
            <person name="Grigoriev I.V."/>
        </authorList>
    </citation>
    <scope>NUCLEOTIDE SEQUENCE [LARGE SCALE GENOMIC DNA]</scope>
    <source>
        <strain evidence="5">JAM81 / FGSC 10211</strain>
    </source>
</reference>
<dbReference type="OMA" id="VISWRTS"/>
<dbReference type="Proteomes" id="UP000007241">
    <property type="component" value="Unassembled WGS sequence"/>
</dbReference>
<dbReference type="OrthoDB" id="19224at2759"/>
<evidence type="ECO:0000256" key="1">
    <source>
        <dbReference type="ARBA" id="ARBA00009515"/>
    </source>
</evidence>
<dbReference type="PANTHER" id="PTHR12758:SF19">
    <property type="entry name" value="APOPTOSIS INHIBITOR 5"/>
    <property type="match status" value="1"/>
</dbReference>
<evidence type="ECO:0000313" key="4">
    <source>
        <dbReference type="EMBL" id="EGF81266.1"/>
    </source>
</evidence>
<dbReference type="GO" id="GO:0003723">
    <property type="term" value="F:RNA binding"/>
    <property type="evidence" value="ECO:0000318"/>
    <property type="project" value="GO_Central"/>
</dbReference>
<dbReference type="SUPFAM" id="SSF48371">
    <property type="entry name" value="ARM repeat"/>
    <property type="match status" value="1"/>
</dbReference>
<feature type="region of interest" description="Disordered" evidence="3">
    <location>
        <begin position="508"/>
        <end position="542"/>
    </location>
</feature>
<dbReference type="GeneID" id="18238386"/>
<dbReference type="InterPro" id="IPR016024">
    <property type="entry name" value="ARM-type_fold"/>
</dbReference>
<gene>
    <name evidence="4" type="ORF">BATDEDRAFT_24104</name>
</gene>
<protein>
    <submittedName>
        <fullName evidence="4">Uncharacterized protein</fullName>
    </submittedName>
</protein>
<feature type="region of interest" description="Disordered" evidence="3">
    <location>
        <begin position="464"/>
        <end position="496"/>
    </location>
</feature>
<dbReference type="InParanoid" id="F4NZC5"/>
<sequence length="686" mass="76785">MTMDLSVADTVKAFYDATDALMDITFNAVDPALRVDAFSFILKAAKQVQQVKLMAASVIPKYVSSFPSMVEEAFNTQLDLCEDEDIQIRKESIKNLWGFCKETEQFASSVTDALCQLLQAEQEDELVIIRQTLKMILVQHPNVAFEAVMSQLLNGVPIVRTELLQFLVAYVGTLTLAVELKSKFVTVLIKLASMQSVEPVDTKNAFMLLRLMNAFDTPKHQTEILTMFDDQLGQQLPFSAKLIPKLISHANRNLAIYNNGGSSHSLLHIIFTGLVQNGKFIDLEPKQQLNLFKLVADLIPFVRSVDFFKSTFEIVVQAINYLITDDMVTIGQSKIDLMRCEPIVYVLYTCDRQSGHAPITSEKLLARLRALYIETQAAKNAIASQLSAYKAPHGDPANMTKPDRELFETTMRLSRSLRCISNIYLMIMELLKPAHARKLVDLNLSWNLAKSSTTQNTAAKLEPVDKPTSAIEKNNKKRQKNTLNGARGINTPATTSATILHKKLSTAALHHKSNSKPVSKRHGLKSGTIQRSDHQSSLSSQSRQIKLMPMQQQGVIQSAATSKYASLQTKGFEKTQVGSQVIDTGNTFKSGQRHRGRLQRNQVRKSIMTNVDINKPVESTSRGGAQHDHVQIVQQGHRQIRLNANVSEIKAQKMSLIDNIKTIEFNIWIETDESGGRTKKCRFKKI</sequence>
<evidence type="ECO:0000256" key="2">
    <source>
        <dbReference type="ARBA" id="ARBA00022703"/>
    </source>
</evidence>
<dbReference type="RefSeq" id="XP_006677910.1">
    <property type="nucleotide sequence ID" value="XM_006677847.1"/>
</dbReference>
<feature type="compositionally biased region" description="Basic residues" evidence="3">
    <location>
        <begin position="508"/>
        <end position="524"/>
    </location>
</feature>
<name>F4NZC5_BATDJ</name>
<evidence type="ECO:0000313" key="5">
    <source>
        <dbReference type="Proteomes" id="UP000007241"/>
    </source>
</evidence>
<dbReference type="STRING" id="684364.F4NZC5"/>
<keyword evidence="5" id="KW-1185">Reference proteome</keyword>
<dbReference type="PANTHER" id="PTHR12758">
    <property type="entry name" value="APOPTOSIS INHIBITOR 5-RELATED"/>
    <property type="match status" value="1"/>
</dbReference>
<dbReference type="AlphaFoldDB" id="F4NZC5"/>
<comment type="similarity">
    <text evidence="1">Belongs to the API5 family.</text>
</comment>
<organism evidence="4 5">
    <name type="scientific">Batrachochytrium dendrobatidis (strain JAM81 / FGSC 10211)</name>
    <name type="common">Frog chytrid fungus</name>
    <dbReference type="NCBI Taxonomy" id="684364"/>
    <lineage>
        <taxon>Eukaryota</taxon>
        <taxon>Fungi</taxon>
        <taxon>Fungi incertae sedis</taxon>
        <taxon>Chytridiomycota</taxon>
        <taxon>Chytridiomycota incertae sedis</taxon>
        <taxon>Chytridiomycetes</taxon>
        <taxon>Rhizophydiales</taxon>
        <taxon>Rhizophydiales incertae sedis</taxon>
        <taxon>Batrachochytrium</taxon>
    </lineage>
</organism>
<proteinExistence type="inferred from homology"/>
<dbReference type="EMBL" id="GL882882">
    <property type="protein sequence ID" value="EGF81266.1"/>
    <property type="molecule type" value="Genomic_DNA"/>
</dbReference>
<dbReference type="GO" id="GO:0005634">
    <property type="term" value="C:nucleus"/>
    <property type="evidence" value="ECO:0000318"/>
    <property type="project" value="GO_Central"/>
</dbReference>
<dbReference type="Pfam" id="PF05918">
    <property type="entry name" value="API5"/>
    <property type="match status" value="1"/>
</dbReference>
<dbReference type="InterPro" id="IPR008383">
    <property type="entry name" value="API5"/>
</dbReference>
<dbReference type="GO" id="GO:0043066">
    <property type="term" value="P:negative regulation of apoptotic process"/>
    <property type="evidence" value="ECO:0000318"/>
    <property type="project" value="GO_Central"/>
</dbReference>
<dbReference type="GO" id="GO:0006915">
    <property type="term" value="P:apoptotic process"/>
    <property type="evidence" value="ECO:0007669"/>
    <property type="project" value="UniProtKB-KW"/>
</dbReference>
<dbReference type="HOGENOM" id="CLU_401122_0_0_1"/>
<evidence type="ECO:0000256" key="3">
    <source>
        <dbReference type="SAM" id="MobiDB-lite"/>
    </source>
</evidence>
<keyword evidence="2" id="KW-0053">Apoptosis</keyword>